<dbReference type="Proteomes" id="UP001551176">
    <property type="component" value="Unassembled WGS sequence"/>
</dbReference>
<protein>
    <submittedName>
        <fullName evidence="2">Uncharacterized protein</fullName>
    </submittedName>
</protein>
<comment type="caution">
    <text evidence="2">The sequence shown here is derived from an EMBL/GenBank/DDBJ whole genome shotgun (WGS) entry which is preliminary data.</text>
</comment>
<name>A0ABV3BTK1_9ACTN</name>
<proteinExistence type="predicted"/>
<organism evidence="2 3">
    <name type="scientific">Streptomyces atriruber</name>
    <dbReference type="NCBI Taxonomy" id="545121"/>
    <lineage>
        <taxon>Bacteria</taxon>
        <taxon>Bacillati</taxon>
        <taxon>Actinomycetota</taxon>
        <taxon>Actinomycetes</taxon>
        <taxon>Kitasatosporales</taxon>
        <taxon>Streptomycetaceae</taxon>
        <taxon>Streptomyces</taxon>
    </lineage>
</organism>
<dbReference type="RefSeq" id="WP_359353648.1">
    <property type="nucleotide sequence ID" value="NZ_JBEYXV010000015.1"/>
</dbReference>
<keyword evidence="3" id="KW-1185">Reference proteome</keyword>
<sequence length="176" mass="19328">MNDDIHDLSALCPPPDEPIPLNASTRSHPEVAIPPDHQALNRLYGVGCFDEFLWIYGCGAANRNLDIGERSREMQNILRGKEVADLRAHLEPYGVGPEDLVQWGTTDNGDALMWIPAGDPEQWDSILISAGQLFFATSSKSSAGVLLDLLTGTLRINFFPEDFPSGTPEFSENPYA</sequence>
<dbReference type="EMBL" id="JBEYXV010000015">
    <property type="protein sequence ID" value="MEU6824339.1"/>
    <property type="molecule type" value="Genomic_DNA"/>
</dbReference>
<gene>
    <name evidence="2" type="ORF">ABZ921_27220</name>
</gene>
<accession>A0ABV3BTK1</accession>
<feature type="region of interest" description="Disordered" evidence="1">
    <location>
        <begin position="1"/>
        <end position="27"/>
    </location>
</feature>
<evidence type="ECO:0000313" key="2">
    <source>
        <dbReference type="EMBL" id="MEU6824339.1"/>
    </source>
</evidence>
<evidence type="ECO:0000256" key="1">
    <source>
        <dbReference type="SAM" id="MobiDB-lite"/>
    </source>
</evidence>
<reference evidence="2 3" key="1">
    <citation type="submission" date="2024-06" db="EMBL/GenBank/DDBJ databases">
        <title>The Natural Products Discovery Center: Release of the First 8490 Sequenced Strains for Exploring Actinobacteria Biosynthetic Diversity.</title>
        <authorList>
            <person name="Kalkreuter E."/>
            <person name="Kautsar S.A."/>
            <person name="Yang D."/>
            <person name="Bader C.D."/>
            <person name="Teijaro C.N."/>
            <person name="Fluegel L."/>
            <person name="Davis C.M."/>
            <person name="Simpson J.R."/>
            <person name="Lauterbach L."/>
            <person name="Steele A.D."/>
            <person name="Gui C."/>
            <person name="Meng S."/>
            <person name="Li G."/>
            <person name="Viehrig K."/>
            <person name="Ye F."/>
            <person name="Su P."/>
            <person name="Kiefer A.F."/>
            <person name="Nichols A."/>
            <person name="Cepeda A.J."/>
            <person name="Yan W."/>
            <person name="Fan B."/>
            <person name="Jiang Y."/>
            <person name="Adhikari A."/>
            <person name="Zheng C.-J."/>
            <person name="Schuster L."/>
            <person name="Cowan T.M."/>
            <person name="Smanski M.J."/>
            <person name="Chevrette M.G."/>
            <person name="De Carvalho L.P.S."/>
            <person name="Shen B."/>
        </authorList>
    </citation>
    <scope>NUCLEOTIDE SEQUENCE [LARGE SCALE GENOMIC DNA]</scope>
    <source>
        <strain evidence="2 3">NPDC046838</strain>
    </source>
</reference>
<evidence type="ECO:0000313" key="3">
    <source>
        <dbReference type="Proteomes" id="UP001551176"/>
    </source>
</evidence>